<dbReference type="AlphaFoldDB" id="A0AB74EYV9"/>
<name>A0AB74EYV9_9FIRM</name>
<organism evidence="1 2">
    <name type="scientific">Eubacterium callanderi</name>
    <dbReference type="NCBI Taxonomy" id="53442"/>
    <lineage>
        <taxon>Bacteria</taxon>
        <taxon>Bacillati</taxon>
        <taxon>Bacillota</taxon>
        <taxon>Clostridia</taxon>
        <taxon>Eubacteriales</taxon>
        <taxon>Eubacteriaceae</taxon>
        <taxon>Eubacterium</taxon>
    </lineage>
</organism>
<evidence type="ECO:0000313" key="2">
    <source>
        <dbReference type="Proteomes" id="UP000184012"/>
    </source>
</evidence>
<comment type="caution">
    <text evidence="1">The sequence shown here is derived from an EMBL/GenBank/DDBJ whole genome shotgun (WGS) entry which is preliminary data.</text>
</comment>
<gene>
    <name evidence="1" type="ORF">SAMN04515649_105300</name>
</gene>
<sequence>MKIEITGSRCINCNKYTQYYTHTWNGGFDPIDCGFCGMRQCTTRPGNRCKHYREAANVSVYYPIEKTLEGKKDECIKNF</sequence>
<proteinExistence type="predicted"/>
<accession>A0AB74EYV9</accession>
<dbReference type="Proteomes" id="UP000184012">
    <property type="component" value="Unassembled WGS sequence"/>
</dbReference>
<dbReference type="RefSeq" id="WP_073382706.1">
    <property type="nucleotide sequence ID" value="NZ_CABJAI010000001.1"/>
</dbReference>
<protein>
    <submittedName>
        <fullName evidence="1">Uncharacterized protein</fullName>
    </submittedName>
</protein>
<reference evidence="1 2" key="1">
    <citation type="submission" date="2016-11" db="EMBL/GenBank/DDBJ databases">
        <authorList>
            <person name="Varghese N."/>
            <person name="Submissions S."/>
        </authorList>
    </citation>
    <scope>NUCLEOTIDE SEQUENCE [LARGE SCALE GENOMIC DNA]</scope>
    <source>
        <strain evidence="1 2">FD</strain>
    </source>
</reference>
<evidence type="ECO:0000313" key="1">
    <source>
        <dbReference type="EMBL" id="SHL52268.1"/>
    </source>
</evidence>
<dbReference type="EMBL" id="FRBP01000005">
    <property type="protein sequence ID" value="SHL52268.1"/>
    <property type="molecule type" value="Genomic_DNA"/>
</dbReference>